<keyword evidence="1" id="KW-0472">Membrane</keyword>
<dbReference type="PANTHER" id="PTHR40089">
    <property type="entry name" value="ETHANOLAMINE UTILIZATION PROTEIN EUTH"/>
    <property type="match status" value="1"/>
</dbReference>
<feature type="transmembrane region" description="Helical" evidence="1">
    <location>
        <begin position="70"/>
        <end position="93"/>
    </location>
</feature>
<feature type="transmembrane region" description="Helical" evidence="1">
    <location>
        <begin position="45"/>
        <end position="63"/>
    </location>
</feature>
<evidence type="ECO:0000313" key="3">
    <source>
        <dbReference type="Proteomes" id="UP000185770"/>
    </source>
</evidence>
<accession>A0A1Q4P513</accession>
<dbReference type="RefSeq" id="WP_073528929.1">
    <property type="nucleotide sequence ID" value="NZ_MJAO01000002.1"/>
</dbReference>
<dbReference type="Pfam" id="PF04346">
    <property type="entry name" value="EutH"/>
    <property type="match status" value="1"/>
</dbReference>
<keyword evidence="1" id="KW-0812">Transmembrane</keyword>
<gene>
    <name evidence="2" type="ORF">BHU62_02085</name>
</gene>
<dbReference type="PIRSF" id="PIRSF019466">
    <property type="entry name" value="EutH"/>
    <property type="match status" value="1"/>
</dbReference>
<sequence length="410" mass="44123">MAEFGNFIIYIIMAGTLIGALASIVKPEGELGREFVNGIHAIGPVFLAQAGIMAAIPIISYLIMYSIGPFFSALGSDASIAALAVIAVDMGGYQLADAIAANRDMWIVAMLVGYTSGASIVYLIPVGLIMLNRDDHKYLALGAMAGLISIPFAVLIALVTITFNNLPVREIISTTSPAAHYLQLDFLQALRLLSPLFALCFLLALGLKLRPAAMVKGFLIFGKAADAFIKLVLALCIIEHFTGVFKKVFGGWVFDPLFADKDELFRAIEIAGYIGIMLAGTFPICYLFQRYCRKPMHFIGKKLGLSDTGALGFIMVLANIIAVYHLFKGMRARDKVLCVAFGICAQATLGDHLAFTANFQPSLVLPIMMGKFLGGMIAVLIAIKISVPEAELLEKAQTQRQSTVIAAATR</sequence>
<dbReference type="EMBL" id="MJAO01000002">
    <property type="protein sequence ID" value="OKB68282.1"/>
    <property type="molecule type" value="Genomic_DNA"/>
</dbReference>
<name>A0A1Q4P513_SERMA</name>
<feature type="transmembrane region" description="Helical" evidence="1">
    <location>
        <begin position="227"/>
        <end position="245"/>
    </location>
</feature>
<organism evidence="2 3">
    <name type="scientific">Serratia marcescens</name>
    <dbReference type="NCBI Taxonomy" id="615"/>
    <lineage>
        <taxon>Bacteria</taxon>
        <taxon>Pseudomonadati</taxon>
        <taxon>Pseudomonadota</taxon>
        <taxon>Gammaproteobacteria</taxon>
        <taxon>Enterobacterales</taxon>
        <taxon>Yersiniaceae</taxon>
        <taxon>Serratia</taxon>
    </lineage>
</organism>
<feature type="transmembrane region" description="Helical" evidence="1">
    <location>
        <begin position="138"/>
        <end position="166"/>
    </location>
</feature>
<feature type="transmembrane region" description="Helical" evidence="1">
    <location>
        <begin position="186"/>
        <end position="207"/>
    </location>
</feature>
<evidence type="ECO:0000256" key="1">
    <source>
        <dbReference type="SAM" id="Phobius"/>
    </source>
</evidence>
<proteinExistence type="predicted"/>
<feature type="transmembrane region" description="Helical" evidence="1">
    <location>
        <begin position="7"/>
        <end position="25"/>
    </location>
</feature>
<reference evidence="2 3" key="1">
    <citation type="submission" date="2016-09" db="EMBL/GenBank/DDBJ databases">
        <title>Serratia marcescens MSU-97 and epiphytic antimycotic-producing bacteria.</title>
        <authorList>
            <person name="Matilla M.A."/>
        </authorList>
    </citation>
    <scope>NUCLEOTIDE SEQUENCE [LARGE SCALE GENOMIC DNA]</scope>
    <source>
        <strain evidence="2 3">MSU-97</strain>
    </source>
</reference>
<feature type="transmembrane region" description="Helical" evidence="1">
    <location>
        <begin position="363"/>
        <end position="383"/>
    </location>
</feature>
<feature type="transmembrane region" description="Helical" evidence="1">
    <location>
        <begin position="309"/>
        <end position="327"/>
    </location>
</feature>
<dbReference type="GO" id="GO:0034228">
    <property type="term" value="F:ethanolamine transmembrane transporter activity"/>
    <property type="evidence" value="ECO:0007669"/>
    <property type="project" value="InterPro"/>
</dbReference>
<dbReference type="NCBIfam" id="NF011668">
    <property type="entry name" value="PRK15086.1-4"/>
    <property type="match status" value="1"/>
</dbReference>
<evidence type="ECO:0000313" key="2">
    <source>
        <dbReference type="EMBL" id="OKB68282.1"/>
    </source>
</evidence>
<dbReference type="InterPro" id="IPR007441">
    <property type="entry name" value="EutH"/>
</dbReference>
<protein>
    <submittedName>
        <fullName evidence="2">Ethanolamine utilization protein EutH</fullName>
    </submittedName>
</protein>
<feature type="transmembrane region" description="Helical" evidence="1">
    <location>
        <begin position="265"/>
        <end position="288"/>
    </location>
</feature>
<comment type="caution">
    <text evidence="2">The sequence shown here is derived from an EMBL/GenBank/DDBJ whole genome shotgun (WGS) entry which is preliminary data.</text>
</comment>
<dbReference type="PANTHER" id="PTHR40089:SF1">
    <property type="entry name" value="ETHANOLAMINE PERMEASE EUTH-RELATED"/>
    <property type="match status" value="1"/>
</dbReference>
<dbReference type="GO" id="GO:0005886">
    <property type="term" value="C:plasma membrane"/>
    <property type="evidence" value="ECO:0007669"/>
    <property type="project" value="TreeGrafter"/>
</dbReference>
<keyword evidence="1" id="KW-1133">Transmembrane helix</keyword>
<dbReference type="OrthoDB" id="9778282at2"/>
<dbReference type="Proteomes" id="UP000185770">
    <property type="component" value="Unassembled WGS sequence"/>
</dbReference>
<dbReference type="AlphaFoldDB" id="A0A1Q4P513"/>
<feature type="transmembrane region" description="Helical" evidence="1">
    <location>
        <begin position="105"/>
        <end position="131"/>
    </location>
</feature>